<evidence type="ECO:0000313" key="3">
    <source>
        <dbReference type="EMBL" id="MDA7088251.1"/>
    </source>
</evidence>
<dbReference type="SUPFAM" id="SSF56317">
    <property type="entry name" value="Carbon-nitrogen hydrolase"/>
    <property type="match status" value="1"/>
</dbReference>
<keyword evidence="1 3" id="KW-0378">Hydrolase</keyword>
<dbReference type="Proteomes" id="UP001212042">
    <property type="component" value="Unassembled WGS sequence"/>
</dbReference>
<dbReference type="InterPro" id="IPR036526">
    <property type="entry name" value="C-N_Hydrolase_sf"/>
</dbReference>
<dbReference type="PANTHER" id="PTHR43674:SF16">
    <property type="entry name" value="CARBON-NITROGEN FAMILY, PUTATIVE (AFU_ORTHOLOGUE AFUA_5G02350)-RELATED"/>
    <property type="match status" value="1"/>
</dbReference>
<evidence type="ECO:0000259" key="2">
    <source>
        <dbReference type="PROSITE" id="PS50263"/>
    </source>
</evidence>
<dbReference type="CDD" id="cd07197">
    <property type="entry name" value="nitrilase"/>
    <property type="match status" value="1"/>
</dbReference>
<dbReference type="InterPro" id="IPR003010">
    <property type="entry name" value="C-N_Hydrolase"/>
</dbReference>
<sequence>MRLMIAQTAPQRAQIPHNLDELEALCLQAKEAQVDLLALPELALTGYLIFDRLDALAEPLDGPLLTEVARLARHYGLHLIIGVAERTTDGIYNSAVLLDDQGTLLGCYRKMQLWADEHGVFTPGEAPLVVDTRLGRIGLMICYDNEFPEVSRALAQQGAELIISPTANMVPNAKRQQLQITCRALDNQVFVACINRSGQEDHLQFCGNSLVAGPDGEVLAQLAEQPASAILDLDLSRCQKSRKAQDYLRDLHPRLKIS</sequence>
<name>A0ABT4XJ52_9PSED</name>
<dbReference type="Gene3D" id="3.60.110.10">
    <property type="entry name" value="Carbon-nitrogen hydrolase"/>
    <property type="match status" value="1"/>
</dbReference>
<dbReference type="PANTHER" id="PTHR43674">
    <property type="entry name" value="NITRILASE C965.09-RELATED"/>
    <property type="match status" value="1"/>
</dbReference>
<accession>A0ABT4XJ52</accession>
<dbReference type="RefSeq" id="WP_271349100.1">
    <property type="nucleotide sequence ID" value="NZ_JAQJZJ010000009.1"/>
</dbReference>
<feature type="domain" description="CN hydrolase" evidence="2">
    <location>
        <begin position="1"/>
        <end position="237"/>
    </location>
</feature>
<dbReference type="EMBL" id="JAQJZJ010000009">
    <property type="protein sequence ID" value="MDA7088251.1"/>
    <property type="molecule type" value="Genomic_DNA"/>
</dbReference>
<keyword evidence="4" id="KW-1185">Reference proteome</keyword>
<proteinExistence type="predicted"/>
<dbReference type="PROSITE" id="PS50263">
    <property type="entry name" value="CN_HYDROLASE"/>
    <property type="match status" value="1"/>
</dbReference>
<dbReference type="Pfam" id="PF00795">
    <property type="entry name" value="CN_hydrolase"/>
    <property type="match status" value="1"/>
</dbReference>
<comment type="caution">
    <text evidence="3">The sequence shown here is derived from an EMBL/GenBank/DDBJ whole genome shotgun (WGS) entry which is preliminary data.</text>
</comment>
<dbReference type="InterPro" id="IPR050345">
    <property type="entry name" value="Aliph_Amidase/BUP"/>
</dbReference>
<dbReference type="GO" id="GO:0016787">
    <property type="term" value="F:hydrolase activity"/>
    <property type="evidence" value="ECO:0007669"/>
    <property type="project" value="UniProtKB-KW"/>
</dbReference>
<evidence type="ECO:0000313" key="4">
    <source>
        <dbReference type="Proteomes" id="UP001212042"/>
    </source>
</evidence>
<gene>
    <name evidence="3" type="ORF">PH586_17840</name>
</gene>
<organism evidence="3 4">
    <name type="scientific">Pseudomonas aestuarii</name>
    <dbReference type="NCBI Taxonomy" id="3018340"/>
    <lineage>
        <taxon>Bacteria</taxon>
        <taxon>Pseudomonadati</taxon>
        <taxon>Pseudomonadota</taxon>
        <taxon>Gammaproteobacteria</taxon>
        <taxon>Pseudomonadales</taxon>
        <taxon>Pseudomonadaceae</taxon>
        <taxon>Pseudomonas</taxon>
    </lineage>
</organism>
<reference evidence="3 4" key="1">
    <citation type="submission" date="2023-01" db="EMBL/GenBank/DDBJ databases">
        <title>Pseudomonas SA3-5T sp. nov., isolated from tidal flat sediment.</title>
        <authorList>
            <person name="Kim H.S."/>
            <person name="Kim J.-S."/>
            <person name="Suh M.K."/>
            <person name="Eom M.K."/>
            <person name="Lee J.-S."/>
        </authorList>
    </citation>
    <scope>NUCLEOTIDE SEQUENCE [LARGE SCALE GENOMIC DNA]</scope>
    <source>
        <strain evidence="3 4">SA3-5</strain>
    </source>
</reference>
<protein>
    <submittedName>
        <fullName evidence="3">Carbon-nitrogen hydrolase family protein</fullName>
    </submittedName>
</protein>
<evidence type="ECO:0000256" key="1">
    <source>
        <dbReference type="ARBA" id="ARBA00022801"/>
    </source>
</evidence>